<dbReference type="SUPFAM" id="SSF53474">
    <property type="entry name" value="alpha/beta-Hydrolases"/>
    <property type="match status" value="1"/>
</dbReference>
<proteinExistence type="inferred from homology"/>
<dbReference type="EC" id="3.4.-.-" evidence="4"/>
<dbReference type="Gene3D" id="3.40.50.1820">
    <property type="entry name" value="alpha/beta hydrolase"/>
    <property type="match status" value="1"/>
</dbReference>
<sequence>MEEVVRIPAGERELTGTLHYPSNTSGENEVSRARHPIVIICHGFIGNRIGVDRLFVKTARYLAERHHIVLRFDYAGCGESPGDYGQGGIDHLIEQTRHVIDYALGIEGVDSDRIILLGHSLGGALALLTAAGDSRVKSLILWSAVANPFKDITRIVGENRHDQLLQSGYIDYCGYSLTTRFFESLSKYQPLLQTRNFVGNVLLVHGSDDDVIPVHYCFLYQRAFWLRSRGRCDKEVIFGANHTFSSINYQNRLLDTTGSWLDADERNAE</sequence>
<name>A0ABV9PZN3_9BACL</name>
<feature type="domain" description="AB hydrolase-1" evidence="3">
    <location>
        <begin position="36"/>
        <end position="150"/>
    </location>
</feature>
<evidence type="ECO:0000313" key="4">
    <source>
        <dbReference type="EMBL" id="MFC4766933.1"/>
    </source>
</evidence>
<dbReference type="RefSeq" id="WP_380024821.1">
    <property type="nucleotide sequence ID" value="NZ_JBHSHC010000033.1"/>
</dbReference>
<evidence type="ECO:0000256" key="1">
    <source>
        <dbReference type="ARBA" id="ARBA00022801"/>
    </source>
</evidence>
<keyword evidence="1 4" id="KW-0378">Hydrolase</keyword>
<accession>A0ABV9PZN3</accession>
<dbReference type="InterPro" id="IPR029058">
    <property type="entry name" value="AB_hydrolase_fold"/>
</dbReference>
<evidence type="ECO:0000259" key="3">
    <source>
        <dbReference type="Pfam" id="PF00561"/>
    </source>
</evidence>
<dbReference type="Proteomes" id="UP001596002">
    <property type="component" value="Unassembled WGS sequence"/>
</dbReference>
<keyword evidence="5" id="KW-1185">Reference proteome</keyword>
<protein>
    <submittedName>
        <fullName evidence="4">Alpha/beta hydrolase family protein</fullName>
        <ecNumber evidence="4">3.4.-.-</ecNumber>
    </submittedName>
</protein>
<comment type="caution">
    <text evidence="4">The sequence shown here is derived from an EMBL/GenBank/DDBJ whole genome shotgun (WGS) entry which is preliminary data.</text>
</comment>
<dbReference type="PANTHER" id="PTHR22946">
    <property type="entry name" value="DIENELACTONE HYDROLASE DOMAIN-CONTAINING PROTEIN-RELATED"/>
    <property type="match status" value="1"/>
</dbReference>
<reference evidence="5" key="1">
    <citation type="journal article" date="2019" name="Int. J. Syst. Evol. Microbiol.">
        <title>The Global Catalogue of Microorganisms (GCM) 10K type strain sequencing project: providing services to taxonomists for standard genome sequencing and annotation.</title>
        <authorList>
            <consortium name="The Broad Institute Genomics Platform"/>
            <consortium name="The Broad Institute Genome Sequencing Center for Infectious Disease"/>
            <person name="Wu L."/>
            <person name="Ma J."/>
        </authorList>
    </citation>
    <scope>NUCLEOTIDE SEQUENCE [LARGE SCALE GENOMIC DNA]</scope>
    <source>
        <strain evidence="5">WYCCWR 12678</strain>
    </source>
</reference>
<dbReference type="GO" id="GO:0016787">
    <property type="term" value="F:hydrolase activity"/>
    <property type="evidence" value="ECO:0007669"/>
    <property type="project" value="UniProtKB-KW"/>
</dbReference>
<gene>
    <name evidence="4" type="ORF">ACFO8Q_06065</name>
</gene>
<evidence type="ECO:0000256" key="2">
    <source>
        <dbReference type="ARBA" id="ARBA00038115"/>
    </source>
</evidence>
<organism evidence="4 5">
    <name type="scientific">Effusibacillus consociatus</name>
    <dbReference type="NCBI Taxonomy" id="1117041"/>
    <lineage>
        <taxon>Bacteria</taxon>
        <taxon>Bacillati</taxon>
        <taxon>Bacillota</taxon>
        <taxon>Bacilli</taxon>
        <taxon>Bacillales</taxon>
        <taxon>Alicyclobacillaceae</taxon>
        <taxon>Effusibacillus</taxon>
    </lineage>
</organism>
<dbReference type="InterPro" id="IPR000073">
    <property type="entry name" value="AB_hydrolase_1"/>
</dbReference>
<evidence type="ECO:0000313" key="5">
    <source>
        <dbReference type="Proteomes" id="UP001596002"/>
    </source>
</evidence>
<dbReference type="InterPro" id="IPR050261">
    <property type="entry name" value="FrsA_esterase"/>
</dbReference>
<dbReference type="EMBL" id="JBHSHC010000033">
    <property type="protein sequence ID" value="MFC4766933.1"/>
    <property type="molecule type" value="Genomic_DNA"/>
</dbReference>
<dbReference type="Pfam" id="PF00561">
    <property type="entry name" value="Abhydrolase_1"/>
    <property type="match status" value="1"/>
</dbReference>
<dbReference type="PANTHER" id="PTHR22946:SF9">
    <property type="entry name" value="POLYKETIDE TRANSFERASE AF380"/>
    <property type="match status" value="1"/>
</dbReference>
<comment type="similarity">
    <text evidence="2">Belongs to the AB hydrolase superfamily. FUS2 hydrolase family.</text>
</comment>